<dbReference type="GO" id="GO:0005634">
    <property type="term" value="C:nucleus"/>
    <property type="evidence" value="ECO:0007669"/>
    <property type="project" value="UniProtKB-SubCell"/>
</dbReference>
<dbReference type="Gene3D" id="2.130.10.10">
    <property type="entry name" value="YVTN repeat-like/Quinoprotein amine dehydrogenase"/>
    <property type="match status" value="1"/>
</dbReference>
<dbReference type="InterPro" id="IPR036322">
    <property type="entry name" value="WD40_repeat_dom_sf"/>
</dbReference>
<evidence type="ECO:0008006" key="7">
    <source>
        <dbReference type="Google" id="ProtNLM"/>
    </source>
</evidence>
<dbReference type="Proteomes" id="UP000038830">
    <property type="component" value="Unassembled WGS sequence"/>
</dbReference>
<reference evidence="6" key="1">
    <citation type="journal article" date="2015" name="J. Biotechnol.">
        <title>The structure of the Cyberlindnera jadinii genome and its relation to Candida utilis analyzed by the occurrence of single nucleotide polymorphisms.</title>
        <authorList>
            <person name="Rupp O."/>
            <person name="Brinkrolf K."/>
            <person name="Buerth C."/>
            <person name="Kunigo M."/>
            <person name="Schneider J."/>
            <person name="Jaenicke S."/>
            <person name="Goesmann A."/>
            <person name="Puehler A."/>
            <person name="Jaeger K.-E."/>
            <person name="Ernst J.F."/>
        </authorList>
    </citation>
    <scope>NUCLEOTIDE SEQUENCE [LARGE SCALE GENOMIC DNA]</scope>
    <source>
        <strain evidence="6">ATCC 18201 / CBS 1600 / BCRC 20928 / JCM 3617 / NBRC 0987 / NRRL Y-1542</strain>
    </source>
</reference>
<dbReference type="InterPro" id="IPR015943">
    <property type="entry name" value="WD40/YVTN_repeat-like_dom_sf"/>
</dbReference>
<accession>A0A0H5CJM3</accession>
<protein>
    <recommendedName>
        <fullName evidence="7">WD40 repeat-like protein</fullName>
    </recommendedName>
</protein>
<gene>
    <name evidence="5" type="ORF">BN1211_5593</name>
</gene>
<dbReference type="EMBL" id="CDQK01000006">
    <property type="protein sequence ID" value="CEP24704.1"/>
    <property type="molecule type" value="Genomic_DNA"/>
</dbReference>
<dbReference type="GO" id="GO:0006383">
    <property type="term" value="P:transcription by RNA polymerase III"/>
    <property type="evidence" value="ECO:0007669"/>
    <property type="project" value="TreeGrafter"/>
</dbReference>
<dbReference type="PANTHER" id="PTHR15052:SF2">
    <property type="entry name" value="GENERAL TRANSCRIPTION FACTOR 3C POLYPEPTIDE 2"/>
    <property type="match status" value="1"/>
</dbReference>
<feature type="region of interest" description="Disordered" evidence="4">
    <location>
        <begin position="1"/>
        <end position="40"/>
    </location>
</feature>
<comment type="subcellular location">
    <subcellularLocation>
        <location evidence="1">Nucleus</location>
    </subcellularLocation>
</comment>
<proteinExistence type="predicted"/>
<dbReference type="GO" id="GO:0000127">
    <property type="term" value="C:transcription factor TFIIIC complex"/>
    <property type="evidence" value="ECO:0007669"/>
    <property type="project" value="TreeGrafter"/>
</dbReference>
<dbReference type="InterPro" id="IPR001680">
    <property type="entry name" value="WD40_rpt"/>
</dbReference>
<feature type="compositionally biased region" description="Basic residues" evidence="4">
    <location>
        <begin position="1"/>
        <end position="10"/>
    </location>
</feature>
<dbReference type="PANTHER" id="PTHR15052">
    <property type="entry name" value="RNA POLYMERASE III TRANSCRIPTION INITIATION FACTOR COMPLEX SUBUNIT"/>
    <property type="match status" value="1"/>
</dbReference>
<dbReference type="InterPro" id="IPR052416">
    <property type="entry name" value="GTF3C_component"/>
</dbReference>
<keyword evidence="3" id="KW-0539">Nucleus</keyword>
<evidence type="ECO:0000313" key="5">
    <source>
        <dbReference type="EMBL" id="CEP24704.1"/>
    </source>
</evidence>
<evidence type="ECO:0000313" key="6">
    <source>
        <dbReference type="Proteomes" id="UP000038830"/>
    </source>
</evidence>
<evidence type="ECO:0000256" key="2">
    <source>
        <dbReference type="ARBA" id="ARBA00023163"/>
    </source>
</evidence>
<evidence type="ECO:0000256" key="3">
    <source>
        <dbReference type="ARBA" id="ARBA00023242"/>
    </source>
</evidence>
<keyword evidence="2" id="KW-0804">Transcription</keyword>
<evidence type="ECO:0000256" key="1">
    <source>
        <dbReference type="ARBA" id="ARBA00004123"/>
    </source>
</evidence>
<feature type="region of interest" description="Disordered" evidence="4">
    <location>
        <begin position="80"/>
        <end position="110"/>
    </location>
</feature>
<evidence type="ECO:0000256" key="4">
    <source>
        <dbReference type="SAM" id="MobiDB-lite"/>
    </source>
</evidence>
<dbReference type="SMART" id="SM00320">
    <property type="entry name" value="WD40"/>
    <property type="match status" value="3"/>
</dbReference>
<organism evidence="5 6">
    <name type="scientific">Cyberlindnera jadinii (strain ATCC 18201 / CBS 1600 / BCRC 20928 / JCM 3617 / NBRC 0987 / NRRL Y-1542)</name>
    <name type="common">Torula yeast</name>
    <name type="synonym">Candida utilis</name>
    <dbReference type="NCBI Taxonomy" id="983966"/>
    <lineage>
        <taxon>Eukaryota</taxon>
        <taxon>Fungi</taxon>
        <taxon>Dikarya</taxon>
        <taxon>Ascomycota</taxon>
        <taxon>Saccharomycotina</taxon>
        <taxon>Saccharomycetes</taxon>
        <taxon>Phaffomycetales</taxon>
        <taxon>Phaffomycetaceae</taxon>
        <taxon>Cyberlindnera</taxon>
    </lineage>
</organism>
<name>A0A0H5CJM3_CYBJN</name>
<sequence>MARGRGRPRKVKADAAAATALGESEVPDGGKSGVDVDLDGDETMKDMDELLDLGKDKDEHAVDPDFVDQQTDADRVIGKVTRKKRAAAKAKPAGNAKSKETSKGTPKHISHITSTRARIQRLIGHNLYKLADTVSVRNSWETSMFKVDPQNLSEPPELTPWSLPVIKTTKITKTILDSKFPLRRDPLTLQVDDNDSLSLKTGENLGKDELTIINTGSLITDIAWCPGRPADSQLFAISVSNITDTAVDRKFSLLERGSSTSALYIYQLDTVTSKVNLRNVLLHNWGNSWDLKWTPAFEGLGILSAVFNDGDIRLLNLGELEIPNVEVTEASQTYHLEEYALTTFDIMGNKIIAGTNTGHISEFIVNESDPSYVYPVHSDYIFCLRVNIPKYDEPIFFSASSDCTTALGSLDDLRSTIIKTPKSKSLAMKAEYCPQLHAFVQTDNPGDVKIIPERTFSPLPTMQHDGSTESLSCSEIHPMLLTGGADGKVKICNMARKLLNSSKAPTGSHRSLTLFQLQYGANEDLYRLVQTLEAEDVHSESKSTPDIYPPSVNISSVKWNNNRNLGNWLVAGTTSGFLILRKV</sequence>
<dbReference type="SUPFAM" id="SSF50978">
    <property type="entry name" value="WD40 repeat-like"/>
    <property type="match status" value="1"/>
</dbReference>
<dbReference type="AlphaFoldDB" id="A0A0H5CJM3"/>